<evidence type="ECO:0000313" key="2">
    <source>
        <dbReference type="Proteomes" id="UP001169764"/>
    </source>
</evidence>
<gene>
    <name evidence="1" type="ORF">Q4F19_16170</name>
</gene>
<proteinExistence type="predicted"/>
<reference evidence="1" key="1">
    <citation type="submission" date="2023-07" db="EMBL/GenBank/DDBJ databases">
        <authorList>
            <person name="Kim M."/>
        </authorList>
    </citation>
    <scope>NUCLEOTIDE SEQUENCE</scope>
    <source>
        <strain evidence="1">BIUV-7</strain>
    </source>
</reference>
<name>A0ABT8YC82_9SPHN</name>
<sequence>MREILLDIGFTAPVIHWRGPSPFHFVAIPSAYEGEVSYAARLASYGWGVVPVEACIGDTDFRTSLFPKAGGYLLPLRIAVRRAEAIALGDAIHVRMRITGRDAGSPTP</sequence>
<evidence type="ECO:0000313" key="1">
    <source>
        <dbReference type="EMBL" id="MDO6415928.1"/>
    </source>
</evidence>
<keyword evidence="2" id="KW-1185">Reference proteome</keyword>
<accession>A0ABT8YC82</accession>
<dbReference type="SUPFAM" id="SSF141694">
    <property type="entry name" value="AF2212/PG0164-like"/>
    <property type="match status" value="1"/>
</dbReference>
<dbReference type="Pfam" id="PF08922">
    <property type="entry name" value="DUF1905"/>
    <property type="match status" value="1"/>
</dbReference>
<dbReference type="InterPro" id="IPR037079">
    <property type="entry name" value="AF2212/PG0164-like_sf"/>
</dbReference>
<dbReference type="EMBL" id="JAUOTP010000008">
    <property type="protein sequence ID" value="MDO6415928.1"/>
    <property type="molecule type" value="Genomic_DNA"/>
</dbReference>
<comment type="caution">
    <text evidence="1">The sequence shown here is derived from an EMBL/GenBank/DDBJ whole genome shotgun (WGS) entry which is preliminary data.</text>
</comment>
<organism evidence="1 2">
    <name type="scientific">Sphingomonas natans</name>
    <dbReference type="NCBI Taxonomy" id="3063330"/>
    <lineage>
        <taxon>Bacteria</taxon>
        <taxon>Pseudomonadati</taxon>
        <taxon>Pseudomonadota</taxon>
        <taxon>Alphaproteobacteria</taxon>
        <taxon>Sphingomonadales</taxon>
        <taxon>Sphingomonadaceae</taxon>
        <taxon>Sphingomonas</taxon>
    </lineage>
</organism>
<protein>
    <submittedName>
        <fullName evidence="1">DUF1905 domain-containing protein</fullName>
    </submittedName>
</protein>
<dbReference type="RefSeq" id="WP_303544652.1">
    <property type="nucleotide sequence ID" value="NZ_JAUOTP010000008.1"/>
</dbReference>
<dbReference type="Gene3D" id="2.40.30.100">
    <property type="entry name" value="AF2212/PG0164-like"/>
    <property type="match status" value="1"/>
</dbReference>
<dbReference type="InterPro" id="IPR015018">
    <property type="entry name" value="DUF1905"/>
</dbReference>
<dbReference type="Proteomes" id="UP001169764">
    <property type="component" value="Unassembled WGS sequence"/>
</dbReference>